<reference evidence="2" key="1">
    <citation type="journal article" date="2014" name="Int. J. Syst. Evol. Microbiol.">
        <title>Complete genome sequence of Corynebacterium casei LMG S-19264T (=DSM 44701T), isolated from a smear-ripened cheese.</title>
        <authorList>
            <consortium name="US DOE Joint Genome Institute (JGI-PGF)"/>
            <person name="Walter F."/>
            <person name="Albersmeier A."/>
            <person name="Kalinowski J."/>
            <person name="Ruckert C."/>
        </authorList>
    </citation>
    <scope>NUCLEOTIDE SEQUENCE</scope>
    <source>
        <strain evidence="2">VKM B-2222</strain>
    </source>
</reference>
<keyword evidence="3" id="KW-1185">Reference proteome</keyword>
<gene>
    <name evidence="2" type="ORF">GCM10017635_10410</name>
</gene>
<protein>
    <submittedName>
        <fullName evidence="2">Uncharacterized protein</fullName>
    </submittedName>
</protein>
<accession>A0AAD3RT96</accession>
<keyword evidence="1" id="KW-0472">Membrane</keyword>
<reference evidence="2" key="2">
    <citation type="submission" date="2023-01" db="EMBL/GenBank/DDBJ databases">
        <authorList>
            <person name="Sun Q."/>
            <person name="Evtushenko L."/>
        </authorList>
    </citation>
    <scope>NUCLEOTIDE SEQUENCE</scope>
    <source>
        <strain evidence="2">VKM B-2222</strain>
    </source>
</reference>
<keyword evidence="1" id="KW-1133">Transmembrane helix</keyword>
<organism evidence="2 3">
    <name type="scientific">Paracoccus kondratievae</name>
    <dbReference type="NCBI Taxonomy" id="135740"/>
    <lineage>
        <taxon>Bacteria</taxon>
        <taxon>Pseudomonadati</taxon>
        <taxon>Pseudomonadota</taxon>
        <taxon>Alphaproteobacteria</taxon>
        <taxon>Rhodobacterales</taxon>
        <taxon>Paracoccaceae</taxon>
        <taxon>Paracoccus</taxon>
    </lineage>
</organism>
<evidence type="ECO:0000256" key="1">
    <source>
        <dbReference type="SAM" id="Phobius"/>
    </source>
</evidence>
<dbReference type="Proteomes" id="UP001143349">
    <property type="component" value="Unassembled WGS sequence"/>
</dbReference>
<dbReference type="AlphaFoldDB" id="A0AAD3RT96"/>
<evidence type="ECO:0000313" key="3">
    <source>
        <dbReference type="Proteomes" id="UP001143349"/>
    </source>
</evidence>
<sequence length="107" mass="11729">MPMAMVTAMVIRGRQKTATARTAIAMNGMSRAMNVRTGKSVRNAMIVVMTGVTSVAMTGVRIAAPAAQRNARRRPWQSPLFPVCLWRLPPKSVEAARSKPRKAKPLR</sequence>
<name>A0AAD3RT96_9RHOB</name>
<keyword evidence="1" id="KW-0812">Transmembrane</keyword>
<proteinExistence type="predicted"/>
<dbReference type="EMBL" id="BSFH01000017">
    <property type="protein sequence ID" value="GLK63571.1"/>
    <property type="molecule type" value="Genomic_DNA"/>
</dbReference>
<comment type="caution">
    <text evidence="2">The sequence shown here is derived from an EMBL/GenBank/DDBJ whole genome shotgun (WGS) entry which is preliminary data.</text>
</comment>
<evidence type="ECO:0000313" key="2">
    <source>
        <dbReference type="EMBL" id="GLK63571.1"/>
    </source>
</evidence>
<feature type="transmembrane region" description="Helical" evidence="1">
    <location>
        <begin position="44"/>
        <end position="64"/>
    </location>
</feature>